<proteinExistence type="predicted"/>
<comment type="caution">
    <text evidence="2">The sequence shown here is derived from an EMBL/GenBank/DDBJ whole genome shotgun (WGS) entry which is preliminary data.</text>
</comment>
<name>A0AAW6UDS4_9MOLU</name>
<evidence type="ECO:0000313" key="2">
    <source>
        <dbReference type="EMBL" id="MDI6453789.1"/>
    </source>
</evidence>
<keyword evidence="3" id="KW-1185">Reference proteome</keyword>
<evidence type="ECO:0000256" key="1">
    <source>
        <dbReference type="SAM" id="Phobius"/>
    </source>
</evidence>
<keyword evidence="1" id="KW-1133">Transmembrane helix</keyword>
<organism evidence="2 3">
    <name type="scientific">Peloplasma aerotolerans</name>
    <dbReference type="NCBI Taxonomy" id="3044389"/>
    <lineage>
        <taxon>Bacteria</taxon>
        <taxon>Bacillati</taxon>
        <taxon>Mycoplasmatota</taxon>
        <taxon>Mollicutes</taxon>
        <taxon>Acholeplasmatales</taxon>
        <taxon>Acholeplasmataceae</taxon>
        <taxon>Peloplasma</taxon>
    </lineage>
</organism>
<dbReference type="Proteomes" id="UP001431532">
    <property type="component" value="Unassembled WGS sequence"/>
</dbReference>
<reference evidence="2" key="1">
    <citation type="submission" date="2023-05" db="EMBL/GenBank/DDBJ databases">
        <title>Mariniplasma microaerophilum sp. nov., a novel anaerobic mollicute isolated from terrestrial mud volcano, Taman Peninsula, Russia.</title>
        <authorList>
            <person name="Khomyakova M.A."/>
            <person name="Merkel A.Y."/>
            <person name="Slobodkin A.I."/>
        </authorList>
    </citation>
    <scope>NUCLEOTIDE SEQUENCE</scope>
    <source>
        <strain evidence="2">M4Ah</strain>
    </source>
</reference>
<dbReference type="RefSeq" id="WP_282840241.1">
    <property type="nucleotide sequence ID" value="NZ_JASCXW010000067.1"/>
</dbReference>
<gene>
    <name evidence="2" type="ORF">QJ521_09510</name>
</gene>
<accession>A0AAW6UDS4</accession>
<keyword evidence="1" id="KW-0472">Membrane</keyword>
<dbReference type="EMBL" id="JASCXW010000067">
    <property type="protein sequence ID" value="MDI6453789.1"/>
    <property type="molecule type" value="Genomic_DNA"/>
</dbReference>
<dbReference type="AlphaFoldDB" id="A0AAW6UDS4"/>
<feature type="transmembrane region" description="Helical" evidence="1">
    <location>
        <begin position="51"/>
        <end position="73"/>
    </location>
</feature>
<sequence>MNYLTSNVIQTYHDLINKRTKKIANIFGIIAIPSLLIPITLFFIYGFSDQLIFVISLIFASNFVGCGIVYIILRRMFISEKPLYTYLYPKVLEKIQYNEKHDIKYEAYPKIKELIRESLLFTKFASNTTRCGIYYHSDHGNSISIYDTYYYTQSNNSTVVHFNGYYIMINGIQVEPIQIRTKGRPTRTQIHYTRTINEKGLKVFCDKPSAKTNDYIMDIFNKINDKLNPKHLFINTMNQKMYIAVDVHKPKRKIKTLDQQSYDELKNHLIHLTNTISDVLFIEGNKNV</sequence>
<feature type="transmembrane region" description="Helical" evidence="1">
    <location>
        <begin position="23"/>
        <end position="45"/>
    </location>
</feature>
<evidence type="ECO:0000313" key="3">
    <source>
        <dbReference type="Proteomes" id="UP001431532"/>
    </source>
</evidence>
<evidence type="ECO:0008006" key="4">
    <source>
        <dbReference type="Google" id="ProtNLM"/>
    </source>
</evidence>
<keyword evidence="1" id="KW-0812">Transmembrane</keyword>
<protein>
    <recommendedName>
        <fullName evidence="4">DUF3137 domain-containing protein</fullName>
    </recommendedName>
</protein>